<dbReference type="InterPro" id="IPR046525">
    <property type="entry name" value="DUF6702"/>
</dbReference>
<dbReference type="EMBL" id="QPKV01000003">
    <property type="protein sequence ID" value="RDC57055.1"/>
    <property type="molecule type" value="Genomic_DNA"/>
</dbReference>
<evidence type="ECO:0008006" key="3">
    <source>
        <dbReference type="Google" id="ProtNLM"/>
    </source>
</evidence>
<protein>
    <recommendedName>
        <fullName evidence="3">Peptidase E</fullName>
    </recommendedName>
</protein>
<dbReference type="Proteomes" id="UP000253961">
    <property type="component" value="Unassembled WGS sequence"/>
</dbReference>
<gene>
    <name evidence="1" type="ORF">DU508_07625</name>
</gene>
<name>A0A369Q0R3_9SPHI</name>
<dbReference type="AlphaFoldDB" id="A0A369Q0R3"/>
<comment type="caution">
    <text evidence="1">The sequence shown here is derived from an EMBL/GenBank/DDBJ whole genome shotgun (WGS) entry which is preliminary data.</text>
</comment>
<organism evidence="1 2">
    <name type="scientific">Pedobacter chinensis</name>
    <dbReference type="NCBI Taxonomy" id="2282421"/>
    <lineage>
        <taxon>Bacteria</taxon>
        <taxon>Pseudomonadati</taxon>
        <taxon>Bacteroidota</taxon>
        <taxon>Sphingobacteriia</taxon>
        <taxon>Sphingobacteriales</taxon>
        <taxon>Sphingobacteriaceae</taxon>
        <taxon>Pedobacter</taxon>
    </lineage>
</organism>
<evidence type="ECO:0000313" key="1">
    <source>
        <dbReference type="EMBL" id="RDC57055.1"/>
    </source>
</evidence>
<dbReference type="Pfam" id="PF20420">
    <property type="entry name" value="DUF6702"/>
    <property type="match status" value="1"/>
</dbReference>
<evidence type="ECO:0000313" key="2">
    <source>
        <dbReference type="Proteomes" id="UP000253961"/>
    </source>
</evidence>
<sequence length="188" mass="21660">MIYVVALSVDSFWKTNKMLFMYKVKIFLLLIFCTCLTASAGIKHPLHVSTTEINFNQKDKTLEISCRIFTDDFESILAKLYKQKTDLSNPSMKAAMDDIVKKYLISHLQIKANGKPLALNYVGFEIDHEATNIYLEVEKVQTLKTIEITDTILYDLFEDQMSIVHIVKGQTRKSTKILYPDQKFSANF</sequence>
<proteinExistence type="predicted"/>
<reference evidence="1 2" key="1">
    <citation type="submission" date="2018-07" db="EMBL/GenBank/DDBJ databases">
        <title>Pedobacter sp. nov., isolated from soil.</title>
        <authorList>
            <person name="Zhou L.Y."/>
            <person name="Du Z.J."/>
        </authorList>
    </citation>
    <scope>NUCLEOTIDE SEQUENCE [LARGE SCALE GENOMIC DNA]</scope>
    <source>
        <strain evidence="1 2">JDX94</strain>
    </source>
</reference>
<keyword evidence="2" id="KW-1185">Reference proteome</keyword>
<accession>A0A369Q0R3</accession>